<keyword evidence="2" id="KW-1185">Reference proteome</keyword>
<comment type="caution">
    <text evidence="1">The sequence shown here is derived from an EMBL/GenBank/DDBJ whole genome shotgun (WGS) entry which is preliminary data.</text>
</comment>
<sequence length="1158" mass="130357">MAKVLRLHNNGSQQVQGWQKTAPVTSTEINTVTDPTGGKARNLAISIPTPFARMHLFETAFDFLAREGQRNPGSVYHELVTHYWDLLELLYNFHLYSQAGRKITLRRWNTEAEIRKMRSEEGTRLLGETLQLFFQDQRFQGFSDMYLIFYESPELAGGPRLLGGTSPLTLLFTGPAVKPLDLERPQARGHYFDGQTVLLEQRDPQFQEFVYELFLAYPQLRGREFAGSVYAALDRTRINQMQMQGDRTAQQYQSRFPALPDAQGNLVTVKGVPLPGRADQSAVTSSDLFIQPTREAGTGRPRPLVLRPNLTMAGANYLNGQPWDDRTPVPYHDELALESRVLPGKGFKYPYLTVGDFLEDSLVELPYELNTQRYHTGKVTFQYGADGQGRARFPYLLPLRQAFFEYFTEHELAELLTFTIDLNHVRVQLRVPVQGGRFITFERSYYTNPQNPKDAQGREILEKGRIVRANVGVGIFPFYVFRQQPEYNDLYKVMLVDADNSPTMLQRRYELAFFAGGERITDQGAARRATRQERTTKSVASAGSTYYEITGTHFDIAELTCPPAVLGAAPARGLVVPRWRELERGTRRFTFAVDFGTTNTHIAYADSPRAHPRPFTIGEADVQVEWLHAPLPDAGQSATQRYRSGAGQLQSDVATLQTREFVPSFIGEGGSAYEFPIRTAVCETLSFANEPAKVLSNINVGFSINTETLSELPQNRFVTNLKWSAELDPQGVSRIEAFFKEMLLLMRHKAALHGGILEDTRVVWFAPLSFDGFLRNQFQQVWDEKFQEVFKVRRSTICLTESVAPYYYLTATNQVVPNRDENVINIDIGGGTTDLLVFAEQHPAFSTSFRFAGDDLWGDGYARVQGAPKQNGLLRLGVAHAESLPDSEQNQEYKGYLNAALRNADFGSADVTSLLFKYDDALRFSQALGLGKGRQLRVLFYLHYTSIIYHTAQLVQHLGLKTPRYLCFSGKGSLYLRLLAGGSNLGAIEKITKAIFQAVTGTEPPHNFRVILADNPKEATTNGGVLYEDGASTADYDRIKPVKFTGAPDSGEIGQRRLKLAQVDADLKTQVLDNVRNFLTLVLEGDEVAPYMREVGVDVDRQRVKDILLREIEDSLSLGLHQFQRLLSADETLPETLFFLPLKQALYNLSRELQSPNA</sequence>
<dbReference type="EMBL" id="JADWYK010000003">
    <property type="protein sequence ID" value="MBG8553171.1"/>
    <property type="molecule type" value="Genomic_DNA"/>
</dbReference>
<name>A0ABS0KZA5_9BACT</name>
<gene>
    <name evidence="1" type="ORF">I5L79_06415</name>
</gene>
<organism evidence="1 2">
    <name type="scientific">Hymenobacter guriensis</name>
    <dbReference type="NCBI Taxonomy" id="2793065"/>
    <lineage>
        <taxon>Bacteria</taxon>
        <taxon>Pseudomonadati</taxon>
        <taxon>Bacteroidota</taxon>
        <taxon>Cytophagia</taxon>
        <taxon>Cytophagales</taxon>
        <taxon>Hymenobacteraceae</taxon>
        <taxon>Hymenobacter</taxon>
    </lineage>
</organism>
<dbReference type="InterPro" id="IPR043129">
    <property type="entry name" value="ATPase_NBD"/>
</dbReference>
<proteinExistence type="predicted"/>
<dbReference type="RefSeq" id="WP_196954203.1">
    <property type="nucleotide sequence ID" value="NZ_JADWYK010000003.1"/>
</dbReference>
<reference evidence="1 2" key="1">
    <citation type="submission" date="2020-11" db="EMBL/GenBank/DDBJ databases">
        <title>Hymenobacter sp.</title>
        <authorList>
            <person name="Kim M.K."/>
        </authorList>
    </citation>
    <scope>NUCLEOTIDE SEQUENCE [LARGE SCALE GENOMIC DNA]</scope>
    <source>
        <strain evidence="1 2">BT594</strain>
    </source>
</reference>
<evidence type="ECO:0000313" key="1">
    <source>
        <dbReference type="EMBL" id="MBG8553171.1"/>
    </source>
</evidence>
<evidence type="ECO:0008006" key="3">
    <source>
        <dbReference type="Google" id="ProtNLM"/>
    </source>
</evidence>
<protein>
    <recommendedName>
        <fullName evidence="3">Baseplate protein J-like domain-containing protein</fullName>
    </recommendedName>
</protein>
<dbReference type="Proteomes" id="UP000601099">
    <property type="component" value="Unassembled WGS sequence"/>
</dbReference>
<accession>A0ABS0KZA5</accession>
<dbReference type="SUPFAM" id="SSF53067">
    <property type="entry name" value="Actin-like ATPase domain"/>
    <property type="match status" value="1"/>
</dbReference>
<evidence type="ECO:0000313" key="2">
    <source>
        <dbReference type="Proteomes" id="UP000601099"/>
    </source>
</evidence>